<evidence type="ECO:0000313" key="1">
    <source>
        <dbReference type="EMBL" id="GAA5170985.1"/>
    </source>
</evidence>
<evidence type="ECO:0008006" key="3">
    <source>
        <dbReference type="Google" id="ProtNLM"/>
    </source>
</evidence>
<dbReference type="RefSeq" id="WP_185063777.1">
    <property type="nucleotide sequence ID" value="NZ_BAABJP010000045.1"/>
</dbReference>
<dbReference type="EMBL" id="BAABJP010000045">
    <property type="protein sequence ID" value="GAA5170985.1"/>
    <property type="molecule type" value="Genomic_DNA"/>
</dbReference>
<dbReference type="InterPro" id="IPR011008">
    <property type="entry name" value="Dimeric_a/b-barrel"/>
</dbReference>
<proteinExistence type="predicted"/>
<reference evidence="2" key="1">
    <citation type="journal article" date="2019" name="Int. J. Syst. Evol. Microbiol.">
        <title>The Global Catalogue of Microorganisms (GCM) 10K type strain sequencing project: providing services to taxonomists for standard genome sequencing and annotation.</title>
        <authorList>
            <consortium name="The Broad Institute Genomics Platform"/>
            <consortium name="The Broad Institute Genome Sequencing Center for Infectious Disease"/>
            <person name="Wu L."/>
            <person name="Ma J."/>
        </authorList>
    </citation>
    <scope>NUCLEOTIDE SEQUENCE [LARGE SCALE GENOMIC DNA]</scope>
    <source>
        <strain evidence="2">JCM 18303</strain>
    </source>
</reference>
<gene>
    <name evidence="1" type="ORF">GCM10023321_68900</name>
</gene>
<sequence length="122" mass="13316">MVQAAHTRALLIVFSNPSSDAEEEEFNRWYTEEHIPDVLRLGGLRSGRRYRSSGVPLLPGLPEPGRYAAVYPVEADTVEQIRAVADKLQAGLAAGETSVSPTMDLSRVQAAWVLPVGEEITL</sequence>
<accession>A0ABP9R2R1</accession>
<comment type="caution">
    <text evidence="1">The sequence shown here is derived from an EMBL/GenBank/DDBJ whole genome shotgun (WGS) entry which is preliminary data.</text>
</comment>
<keyword evidence="2" id="KW-1185">Reference proteome</keyword>
<dbReference type="Gene3D" id="3.30.70.100">
    <property type="match status" value="1"/>
</dbReference>
<name>A0ABP9R2R1_9PSEU</name>
<evidence type="ECO:0000313" key="2">
    <source>
        <dbReference type="Proteomes" id="UP001428817"/>
    </source>
</evidence>
<protein>
    <recommendedName>
        <fullName evidence="3">EthD domain-containing protein</fullName>
    </recommendedName>
</protein>
<dbReference type="Proteomes" id="UP001428817">
    <property type="component" value="Unassembled WGS sequence"/>
</dbReference>
<dbReference type="SUPFAM" id="SSF54909">
    <property type="entry name" value="Dimeric alpha+beta barrel"/>
    <property type="match status" value="1"/>
</dbReference>
<organism evidence="1 2">
    <name type="scientific">Pseudonocardia eucalypti</name>
    <dbReference type="NCBI Taxonomy" id="648755"/>
    <lineage>
        <taxon>Bacteria</taxon>
        <taxon>Bacillati</taxon>
        <taxon>Actinomycetota</taxon>
        <taxon>Actinomycetes</taxon>
        <taxon>Pseudonocardiales</taxon>
        <taxon>Pseudonocardiaceae</taxon>
        <taxon>Pseudonocardia</taxon>
    </lineage>
</organism>